<name>A0AAJ0DFZ5_9PEZI</name>
<feature type="compositionally biased region" description="Basic and acidic residues" evidence="1">
    <location>
        <begin position="149"/>
        <end position="170"/>
    </location>
</feature>
<dbReference type="EMBL" id="JAWDJX010000017">
    <property type="protein sequence ID" value="KAK3053101.1"/>
    <property type="molecule type" value="Genomic_DNA"/>
</dbReference>
<evidence type="ECO:0000313" key="2">
    <source>
        <dbReference type="EMBL" id="KAK3053101.1"/>
    </source>
</evidence>
<feature type="compositionally biased region" description="Basic and acidic residues" evidence="1">
    <location>
        <begin position="94"/>
        <end position="108"/>
    </location>
</feature>
<feature type="compositionally biased region" description="Polar residues" evidence="1">
    <location>
        <begin position="130"/>
        <end position="140"/>
    </location>
</feature>
<dbReference type="Proteomes" id="UP001271007">
    <property type="component" value="Unassembled WGS sequence"/>
</dbReference>
<comment type="caution">
    <text evidence="2">The sequence shown here is derived from an EMBL/GenBank/DDBJ whole genome shotgun (WGS) entry which is preliminary data.</text>
</comment>
<protein>
    <submittedName>
        <fullName evidence="2">Uncharacterized protein</fullName>
    </submittedName>
</protein>
<keyword evidence="3" id="KW-1185">Reference proteome</keyword>
<dbReference type="AlphaFoldDB" id="A0AAJ0DFZ5"/>
<feature type="region of interest" description="Disordered" evidence="1">
    <location>
        <begin position="20"/>
        <end position="213"/>
    </location>
</feature>
<sequence length="213" mass="24325">MCLLKVKDEPDYSVPARVREVKRTRHYSQSPPRASYVSKTRVVEERKRSSYDAPAPPPPPPAQSTHTSVSRTETRRSEAPSPPQLHDVTVIETRTPRADYVEVHHDDSSDASVSSSDDVRSRTKHKTSRTSHTQKSSKSRTAAPASEYSIHEKEQEIRRERAESRPRGEYETYQYVNAPPNAGRSREGRESRGYYDPRASSGSHRRVSVNYYR</sequence>
<feature type="compositionally biased region" description="Basic and acidic residues" evidence="1">
    <location>
        <begin position="184"/>
        <end position="195"/>
    </location>
</feature>
<evidence type="ECO:0000256" key="1">
    <source>
        <dbReference type="SAM" id="MobiDB-lite"/>
    </source>
</evidence>
<feature type="compositionally biased region" description="Basic and acidic residues" evidence="1">
    <location>
        <begin position="41"/>
        <end position="50"/>
    </location>
</feature>
<reference evidence="2" key="1">
    <citation type="submission" date="2023-04" db="EMBL/GenBank/DDBJ databases">
        <title>Black Yeasts Isolated from many extreme environments.</title>
        <authorList>
            <person name="Coleine C."/>
            <person name="Stajich J.E."/>
            <person name="Selbmann L."/>
        </authorList>
    </citation>
    <scope>NUCLEOTIDE SEQUENCE</scope>
    <source>
        <strain evidence="2">CCFEE 5312</strain>
    </source>
</reference>
<gene>
    <name evidence="2" type="ORF">LTR09_005727</name>
</gene>
<proteinExistence type="predicted"/>
<evidence type="ECO:0000313" key="3">
    <source>
        <dbReference type="Proteomes" id="UP001271007"/>
    </source>
</evidence>
<organism evidence="2 3">
    <name type="scientific">Extremus antarcticus</name>
    <dbReference type="NCBI Taxonomy" id="702011"/>
    <lineage>
        <taxon>Eukaryota</taxon>
        <taxon>Fungi</taxon>
        <taxon>Dikarya</taxon>
        <taxon>Ascomycota</taxon>
        <taxon>Pezizomycotina</taxon>
        <taxon>Dothideomycetes</taxon>
        <taxon>Dothideomycetidae</taxon>
        <taxon>Mycosphaerellales</taxon>
        <taxon>Extremaceae</taxon>
        <taxon>Extremus</taxon>
    </lineage>
</organism>
<accession>A0AAJ0DFZ5</accession>